<dbReference type="Proteomes" id="UP000038010">
    <property type="component" value="Unassembled WGS sequence"/>
</dbReference>
<evidence type="ECO:0000313" key="3">
    <source>
        <dbReference type="Proteomes" id="UP000038010"/>
    </source>
</evidence>
<dbReference type="GeneID" id="28736762"/>
<sequence>MAKTTAPARSPPTKPPPSKRIKTEVKDDPDPSSEMTLSDKCAEDDIRKFDIGTKVYKSNLPSPVKTTRFEVTNARLDDGGQWLYTIKNKDFMGEGSTMTVPESQIFTVEHPLKTTFKFPVHGTAKVTHAVGAITDWNFVHGQVVYDLTFDKKIARHDLP</sequence>
<accession>A0A0N1HSH5</accession>
<protein>
    <submittedName>
        <fullName evidence="2">Uncharacterized protein</fullName>
    </submittedName>
</protein>
<name>A0A0N1HSH5_9EURO</name>
<proteinExistence type="predicted"/>
<comment type="caution">
    <text evidence="2">The sequence shown here is derived from an EMBL/GenBank/DDBJ whole genome shotgun (WGS) entry which is preliminary data.</text>
</comment>
<feature type="region of interest" description="Disordered" evidence="1">
    <location>
        <begin position="1"/>
        <end position="39"/>
    </location>
</feature>
<dbReference type="AlphaFoldDB" id="A0A0N1HSH5"/>
<feature type="compositionally biased region" description="Pro residues" evidence="1">
    <location>
        <begin position="9"/>
        <end position="18"/>
    </location>
</feature>
<reference evidence="2 3" key="1">
    <citation type="submission" date="2015-06" db="EMBL/GenBank/DDBJ databases">
        <title>Draft genome of the ant-associated black yeast Phialophora attae CBS 131958.</title>
        <authorList>
            <person name="Moreno L.F."/>
            <person name="Stielow B.J."/>
            <person name="de Hoog S."/>
            <person name="Vicente V.A."/>
            <person name="Weiss V.A."/>
            <person name="de Vries M."/>
            <person name="Cruz L.M."/>
            <person name="Souza E.M."/>
        </authorList>
    </citation>
    <scope>NUCLEOTIDE SEQUENCE [LARGE SCALE GENOMIC DNA]</scope>
    <source>
        <strain evidence="2 3">CBS 131958</strain>
    </source>
</reference>
<dbReference type="VEuPathDB" id="FungiDB:AB675_4724"/>
<organism evidence="2 3">
    <name type="scientific">Cyphellophora attinorum</name>
    <dbReference type="NCBI Taxonomy" id="1664694"/>
    <lineage>
        <taxon>Eukaryota</taxon>
        <taxon>Fungi</taxon>
        <taxon>Dikarya</taxon>
        <taxon>Ascomycota</taxon>
        <taxon>Pezizomycotina</taxon>
        <taxon>Eurotiomycetes</taxon>
        <taxon>Chaetothyriomycetidae</taxon>
        <taxon>Chaetothyriales</taxon>
        <taxon>Cyphellophoraceae</taxon>
        <taxon>Cyphellophora</taxon>
    </lineage>
</organism>
<dbReference type="EMBL" id="LFJN01000016">
    <property type="protein sequence ID" value="KPI39132.1"/>
    <property type="molecule type" value="Genomic_DNA"/>
</dbReference>
<evidence type="ECO:0000256" key="1">
    <source>
        <dbReference type="SAM" id="MobiDB-lite"/>
    </source>
</evidence>
<gene>
    <name evidence="2" type="ORF">AB675_4724</name>
</gene>
<keyword evidence="3" id="KW-1185">Reference proteome</keyword>
<evidence type="ECO:0000313" key="2">
    <source>
        <dbReference type="EMBL" id="KPI39132.1"/>
    </source>
</evidence>
<dbReference type="RefSeq" id="XP_017999095.1">
    <property type="nucleotide sequence ID" value="XM_018144883.1"/>
</dbReference>